<sequence>MPRSPEEWNITSLCKFVKKHVLITDGACVVMFVVGDRYKGGRWQLQSKASESDFCPRGDGTAWAQFHQPIIPSLHCLLRALLQAAVLPGAQ</sequence>
<dbReference type="EMBL" id="JAYMGO010000013">
    <property type="protein sequence ID" value="KAL1262997.1"/>
    <property type="molecule type" value="Genomic_DNA"/>
</dbReference>
<evidence type="ECO:0000313" key="2">
    <source>
        <dbReference type="Proteomes" id="UP001558613"/>
    </source>
</evidence>
<evidence type="ECO:0000313" key="1">
    <source>
        <dbReference type="EMBL" id="KAL1262997.1"/>
    </source>
</evidence>
<organism evidence="1 2">
    <name type="scientific">Cirrhinus molitorella</name>
    <name type="common">mud carp</name>
    <dbReference type="NCBI Taxonomy" id="172907"/>
    <lineage>
        <taxon>Eukaryota</taxon>
        <taxon>Metazoa</taxon>
        <taxon>Chordata</taxon>
        <taxon>Craniata</taxon>
        <taxon>Vertebrata</taxon>
        <taxon>Euteleostomi</taxon>
        <taxon>Actinopterygii</taxon>
        <taxon>Neopterygii</taxon>
        <taxon>Teleostei</taxon>
        <taxon>Ostariophysi</taxon>
        <taxon>Cypriniformes</taxon>
        <taxon>Cyprinidae</taxon>
        <taxon>Labeoninae</taxon>
        <taxon>Labeonini</taxon>
        <taxon>Cirrhinus</taxon>
    </lineage>
</organism>
<keyword evidence="2" id="KW-1185">Reference proteome</keyword>
<reference evidence="1 2" key="1">
    <citation type="submission" date="2023-09" db="EMBL/GenBank/DDBJ databases">
        <authorList>
            <person name="Wang M."/>
        </authorList>
    </citation>
    <scope>NUCLEOTIDE SEQUENCE [LARGE SCALE GENOMIC DNA]</scope>
    <source>
        <strain evidence="1">GT-2023</strain>
        <tissue evidence="1">Liver</tissue>
    </source>
</reference>
<gene>
    <name evidence="1" type="ORF">QQF64_005736</name>
</gene>
<proteinExistence type="predicted"/>
<accession>A0ABR3MD06</accession>
<dbReference type="Proteomes" id="UP001558613">
    <property type="component" value="Unassembled WGS sequence"/>
</dbReference>
<protein>
    <submittedName>
        <fullName evidence="1">Uncharacterized protein</fullName>
    </submittedName>
</protein>
<comment type="caution">
    <text evidence="1">The sequence shown here is derived from an EMBL/GenBank/DDBJ whole genome shotgun (WGS) entry which is preliminary data.</text>
</comment>
<name>A0ABR3MD06_9TELE</name>